<dbReference type="EMBL" id="BJXL01000011">
    <property type="protein sequence ID" value="GEM82459.1"/>
    <property type="molecule type" value="Genomic_DNA"/>
</dbReference>
<feature type="transmembrane region" description="Helical" evidence="7">
    <location>
        <begin position="204"/>
        <end position="225"/>
    </location>
</feature>
<feature type="transmembrane region" description="Helical" evidence="7">
    <location>
        <begin position="73"/>
        <end position="95"/>
    </location>
</feature>
<evidence type="ECO:0000256" key="4">
    <source>
        <dbReference type="ARBA" id="ARBA00022692"/>
    </source>
</evidence>
<feature type="transmembrane region" description="Helical" evidence="7">
    <location>
        <begin position="267"/>
        <end position="292"/>
    </location>
</feature>
<dbReference type="InterPro" id="IPR000515">
    <property type="entry name" value="MetI-like"/>
</dbReference>
<accession>A0A511QYK3</accession>
<evidence type="ECO:0000256" key="2">
    <source>
        <dbReference type="ARBA" id="ARBA00022448"/>
    </source>
</evidence>
<dbReference type="PANTHER" id="PTHR30193">
    <property type="entry name" value="ABC TRANSPORTER PERMEASE PROTEIN"/>
    <property type="match status" value="1"/>
</dbReference>
<proteinExistence type="inferred from homology"/>
<evidence type="ECO:0000256" key="3">
    <source>
        <dbReference type="ARBA" id="ARBA00022475"/>
    </source>
</evidence>
<evidence type="ECO:0000256" key="5">
    <source>
        <dbReference type="ARBA" id="ARBA00022989"/>
    </source>
</evidence>
<comment type="caution">
    <text evidence="9">The sequence shown here is derived from an EMBL/GenBank/DDBJ whole genome shotgun (WGS) entry which is preliminary data.</text>
</comment>
<dbReference type="PROSITE" id="PS50928">
    <property type="entry name" value="ABC_TM1"/>
    <property type="match status" value="1"/>
</dbReference>
<evidence type="ECO:0000259" key="8">
    <source>
        <dbReference type="PROSITE" id="PS50928"/>
    </source>
</evidence>
<dbReference type="AlphaFoldDB" id="A0A511QYK3"/>
<dbReference type="OrthoDB" id="152280at2"/>
<keyword evidence="6 7" id="KW-0472">Membrane</keyword>
<organism evidence="9 10">
    <name type="scientific">Meiothermus hypogaeus NBRC 106114</name>
    <dbReference type="NCBI Taxonomy" id="1227553"/>
    <lineage>
        <taxon>Bacteria</taxon>
        <taxon>Thermotogati</taxon>
        <taxon>Deinococcota</taxon>
        <taxon>Deinococci</taxon>
        <taxon>Thermales</taxon>
        <taxon>Thermaceae</taxon>
        <taxon>Meiothermus</taxon>
    </lineage>
</organism>
<dbReference type="GO" id="GO:0005886">
    <property type="term" value="C:plasma membrane"/>
    <property type="evidence" value="ECO:0007669"/>
    <property type="project" value="UniProtKB-SubCell"/>
</dbReference>
<comment type="similarity">
    <text evidence="7">Belongs to the binding-protein-dependent transport system permease family.</text>
</comment>
<keyword evidence="2 7" id="KW-0813">Transport</keyword>
<gene>
    <name evidence="9" type="ORF">MHY01S_06250</name>
</gene>
<evidence type="ECO:0000256" key="7">
    <source>
        <dbReference type="RuleBase" id="RU363032"/>
    </source>
</evidence>
<sequence length="299" mass="33207">MRLERNLWLVIFLAPALLLMVIFTLWPAVAALGYSLYSWTSFNREEFVGLENFRKLLSFPFRDDFLEAMRHNVLAFIGLMVIQNGLGLALAYALWKQPPLMRFFRATVFLPVILSLVVVGFLWKLFLDPLIGPITKLANMSGIASFAPLGDPAWALFTLICVNAWRWVGFPTLVFLAGMNAIPDDYYEAARLDGATEWQVFRQIMLPLLAPAFTTIIILTFIGSIEWFELPYVMAGVSGNPGGATDTMALMFYRLAFGAASEATSNVGVAAAISVILFVIVGVGSAIGALYLRRREVEM</sequence>
<keyword evidence="5 7" id="KW-1133">Transmembrane helix</keyword>
<dbReference type="InterPro" id="IPR035906">
    <property type="entry name" value="MetI-like_sf"/>
</dbReference>
<dbReference type="GO" id="GO:0055085">
    <property type="term" value="P:transmembrane transport"/>
    <property type="evidence" value="ECO:0007669"/>
    <property type="project" value="InterPro"/>
</dbReference>
<dbReference type="InterPro" id="IPR051393">
    <property type="entry name" value="ABC_transporter_permease"/>
</dbReference>
<feature type="domain" description="ABC transmembrane type-1" evidence="8">
    <location>
        <begin position="69"/>
        <end position="288"/>
    </location>
</feature>
<dbReference type="RefSeq" id="WP_119341842.1">
    <property type="nucleotide sequence ID" value="NZ_BJXL01000011.1"/>
</dbReference>
<feature type="transmembrane region" description="Helical" evidence="7">
    <location>
        <begin position="164"/>
        <end position="183"/>
    </location>
</feature>
<keyword evidence="4 7" id="KW-0812">Transmembrane</keyword>
<dbReference type="Gene3D" id="1.10.3720.10">
    <property type="entry name" value="MetI-like"/>
    <property type="match status" value="1"/>
</dbReference>
<reference evidence="9 10" key="1">
    <citation type="submission" date="2019-07" db="EMBL/GenBank/DDBJ databases">
        <title>Whole genome shotgun sequence of Meiothermus hypogaeus NBRC 106114.</title>
        <authorList>
            <person name="Hosoyama A."/>
            <person name="Uohara A."/>
            <person name="Ohji S."/>
            <person name="Ichikawa N."/>
        </authorList>
    </citation>
    <scope>NUCLEOTIDE SEQUENCE [LARGE SCALE GENOMIC DNA]</scope>
    <source>
        <strain evidence="9 10">NBRC 106114</strain>
    </source>
</reference>
<comment type="subcellular location">
    <subcellularLocation>
        <location evidence="1 7">Cell membrane</location>
        <topology evidence="1 7">Multi-pass membrane protein</topology>
    </subcellularLocation>
</comment>
<evidence type="ECO:0000313" key="9">
    <source>
        <dbReference type="EMBL" id="GEM82459.1"/>
    </source>
</evidence>
<evidence type="ECO:0000313" key="10">
    <source>
        <dbReference type="Proteomes" id="UP000321197"/>
    </source>
</evidence>
<feature type="transmembrane region" description="Helical" evidence="7">
    <location>
        <begin position="107"/>
        <end position="126"/>
    </location>
</feature>
<name>A0A511QYK3_9DEIN</name>
<dbReference type="PANTHER" id="PTHR30193:SF37">
    <property type="entry name" value="INNER MEMBRANE ABC TRANSPORTER PERMEASE PROTEIN YCJO"/>
    <property type="match status" value="1"/>
</dbReference>
<evidence type="ECO:0000256" key="1">
    <source>
        <dbReference type="ARBA" id="ARBA00004651"/>
    </source>
</evidence>
<dbReference type="CDD" id="cd06261">
    <property type="entry name" value="TM_PBP2"/>
    <property type="match status" value="1"/>
</dbReference>
<dbReference type="SUPFAM" id="SSF161098">
    <property type="entry name" value="MetI-like"/>
    <property type="match status" value="1"/>
</dbReference>
<evidence type="ECO:0000256" key="6">
    <source>
        <dbReference type="ARBA" id="ARBA00023136"/>
    </source>
</evidence>
<keyword evidence="3" id="KW-1003">Cell membrane</keyword>
<dbReference type="Pfam" id="PF00528">
    <property type="entry name" value="BPD_transp_1"/>
    <property type="match status" value="1"/>
</dbReference>
<protein>
    <submittedName>
        <fullName evidence="9">Sugar ABC transporter permease</fullName>
    </submittedName>
</protein>
<dbReference type="Proteomes" id="UP000321197">
    <property type="component" value="Unassembled WGS sequence"/>
</dbReference>